<dbReference type="PANTHER" id="PTHR37423:SF2">
    <property type="entry name" value="MEMBRANE-BOUND LYTIC MUREIN TRANSGLYCOSYLASE C"/>
    <property type="match status" value="1"/>
</dbReference>
<evidence type="ECO:0000313" key="4">
    <source>
        <dbReference type="EMBL" id="EAR09885.1"/>
    </source>
</evidence>
<dbReference type="SUPFAM" id="SSF53955">
    <property type="entry name" value="Lysozyme-like"/>
    <property type="match status" value="1"/>
</dbReference>
<dbReference type="HOGENOM" id="CLU_105447_0_0_6"/>
<feature type="domain" description="Transglycosylase SLT" evidence="3">
    <location>
        <begin position="47"/>
        <end position="149"/>
    </location>
</feature>
<keyword evidence="5" id="KW-1185">Reference proteome</keyword>
<dbReference type="OrthoDB" id="92254at2"/>
<comment type="caution">
    <text evidence="4">The sequence shown here is derived from an EMBL/GenBank/DDBJ whole genome shotgun (WGS) entry which is preliminary data.</text>
</comment>
<dbReference type="InterPro" id="IPR023346">
    <property type="entry name" value="Lysozyme-like_dom_sf"/>
</dbReference>
<accession>A4BDE1</accession>
<proteinExistence type="inferred from homology"/>
<dbReference type="EMBL" id="AAOE01000007">
    <property type="protein sequence ID" value="EAR09885.1"/>
    <property type="molecule type" value="Genomic_DNA"/>
</dbReference>
<organism evidence="4 5">
    <name type="scientific">Reinekea blandensis MED297</name>
    <dbReference type="NCBI Taxonomy" id="314283"/>
    <lineage>
        <taxon>Bacteria</taxon>
        <taxon>Pseudomonadati</taxon>
        <taxon>Pseudomonadota</taxon>
        <taxon>Gammaproteobacteria</taxon>
        <taxon>Oceanospirillales</taxon>
        <taxon>Saccharospirillaceae</taxon>
        <taxon>Reinekea</taxon>
    </lineage>
</organism>
<keyword evidence="2" id="KW-0732">Signal</keyword>
<name>A4BDE1_9GAMM</name>
<evidence type="ECO:0000313" key="5">
    <source>
        <dbReference type="Proteomes" id="UP000005953"/>
    </source>
</evidence>
<sequence length="192" mass="22372">MKRLILVAMIGLLAGMVSAGDFSKYKHHDDYDGYFRKYSKRFFGPAFDWHYFKAQAVAESNLNPDAESWVGAQGIMQIMPRTFEEIRHKNSYIQGSPQEPRWNIAAGIWYNKQQFDFWQRGRALDERLKFMYGSYNAGRGNLLKAQREAIDAGLNPRIWDSMYQALPRVTGDHSRETLGYVEKIFTIKEDIQ</sequence>
<dbReference type="Pfam" id="PF01464">
    <property type="entry name" value="SLT"/>
    <property type="match status" value="1"/>
</dbReference>
<evidence type="ECO:0000256" key="2">
    <source>
        <dbReference type="SAM" id="SignalP"/>
    </source>
</evidence>
<dbReference type="STRING" id="314283.MED297_06034"/>
<dbReference type="InterPro" id="IPR008258">
    <property type="entry name" value="Transglycosylase_SLT_dom_1"/>
</dbReference>
<evidence type="ECO:0000256" key="1">
    <source>
        <dbReference type="ARBA" id="ARBA00007734"/>
    </source>
</evidence>
<reference evidence="4 5" key="1">
    <citation type="submission" date="2006-02" db="EMBL/GenBank/DDBJ databases">
        <authorList>
            <person name="Pinhassi J."/>
            <person name="Pedros-Alio C."/>
            <person name="Ferriera S."/>
            <person name="Johnson J."/>
            <person name="Kravitz S."/>
            <person name="Halpern A."/>
            <person name="Remington K."/>
            <person name="Beeson K."/>
            <person name="Tran B."/>
            <person name="Rogers Y.-H."/>
            <person name="Friedman R."/>
            <person name="Venter J.C."/>
        </authorList>
    </citation>
    <scope>NUCLEOTIDE SEQUENCE [LARGE SCALE GENOMIC DNA]</scope>
    <source>
        <strain evidence="4 5">MED297</strain>
    </source>
</reference>
<dbReference type="AlphaFoldDB" id="A4BDE1"/>
<comment type="similarity">
    <text evidence="1">Belongs to the transglycosylase Slt family.</text>
</comment>
<feature type="chain" id="PRO_5002666438" description="Transglycosylase SLT domain-containing protein" evidence="2">
    <location>
        <begin position="20"/>
        <end position="192"/>
    </location>
</feature>
<dbReference type="PANTHER" id="PTHR37423">
    <property type="entry name" value="SOLUBLE LYTIC MUREIN TRANSGLYCOSYLASE-RELATED"/>
    <property type="match status" value="1"/>
</dbReference>
<evidence type="ECO:0000259" key="3">
    <source>
        <dbReference type="Pfam" id="PF01464"/>
    </source>
</evidence>
<dbReference type="Gene3D" id="1.10.530.10">
    <property type="match status" value="1"/>
</dbReference>
<gene>
    <name evidence="4" type="ORF">MED297_06034</name>
</gene>
<dbReference type="RefSeq" id="WP_008048429.1">
    <property type="nucleotide sequence ID" value="NZ_CH724155.1"/>
</dbReference>
<feature type="signal peptide" evidence="2">
    <location>
        <begin position="1"/>
        <end position="19"/>
    </location>
</feature>
<protein>
    <recommendedName>
        <fullName evidence="3">Transglycosylase SLT domain-containing protein</fullName>
    </recommendedName>
</protein>
<dbReference type="Proteomes" id="UP000005953">
    <property type="component" value="Unassembled WGS sequence"/>
</dbReference>